<keyword evidence="1" id="KW-1133">Transmembrane helix</keyword>
<feature type="transmembrane region" description="Helical" evidence="1">
    <location>
        <begin position="281"/>
        <end position="303"/>
    </location>
</feature>
<organism evidence="4 5">
    <name type="scientific">Tieghemiomyces parasiticus</name>
    <dbReference type="NCBI Taxonomy" id="78921"/>
    <lineage>
        <taxon>Eukaryota</taxon>
        <taxon>Fungi</taxon>
        <taxon>Fungi incertae sedis</taxon>
        <taxon>Zoopagomycota</taxon>
        <taxon>Kickxellomycotina</taxon>
        <taxon>Dimargaritomycetes</taxon>
        <taxon>Dimargaritales</taxon>
        <taxon>Dimargaritaceae</taxon>
        <taxon>Tieghemiomyces</taxon>
    </lineage>
</organism>
<dbReference type="PANTHER" id="PTHR12289">
    <property type="entry name" value="METAXIN RELATED"/>
    <property type="match status" value="1"/>
</dbReference>
<keyword evidence="5" id="KW-1185">Reference proteome</keyword>
<sequence length="327" mass="36308">MDVYYGVLKHAYQTAAERWPVVEPWAHRWLDVLDGEWTLPLVSAAAVLFVAQGLLRWVTGDRPVRNPLADLAVYRQPTRVSGRLLRLAQARSDSPLVWAHLSPDSRQGPGPDPEGLRLETFLRITRVPYKKVPADPAMAPIPGAPYILFQGFVVAGSTAIIDWLVHDRGVAPDLDRTLSPRLRSNALAYQSLVAHELVRQLRWETWGTVAGWAGLRRCAAPHDPAVSRAHRRQVQTGLADWARFPPAALVARADRALEALATLVSRNEYALSLDHPTTLDAAIYSVLMCALALPTCPLLAAAVRRHAYLVDYTNRLTAKYFPDYPSV</sequence>
<dbReference type="Pfam" id="PF17171">
    <property type="entry name" value="GST_C_6"/>
    <property type="match status" value="1"/>
</dbReference>
<feature type="domain" description="Metaxin glutathione S-transferase" evidence="2">
    <location>
        <begin position="253"/>
        <end position="316"/>
    </location>
</feature>
<dbReference type="InterPro" id="IPR033468">
    <property type="entry name" value="Metaxin_GST"/>
</dbReference>
<evidence type="ECO:0000313" key="5">
    <source>
        <dbReference type="Proteomes" id="UP001150569"/>
    </source>
</evidence>
<dbReference type="Proteomes" id="UP001150569">
    <property type="component" value="Unassembled WGS sequence"/>
</dbReference>
<evidence type="ECO:0008006" key="6">
    <source>
        <dbReference type="Google" id="ProtNLM"/>
    </source>
</evidence>
<feature type="domain" description="Thioredoxin-like fold" evidence="3">
    <location>
        <begin position="113"/>
        <end position="206"/>
    </location>
</feature>
<name>A0A9W8DPB0_9FUNG</name>
<dbReference type="InterPro" id="IPR050931">
    <property type="entry name" value="Mito_Protein_Transport_Metaxin"/>
</dbReference>
<keyword evidence="1" id="KW-0472">Membrane</keyword>
<gene>
    <name evidence="4" type="ORF">IWQ60_009468</name>
</gene>
<reference evidence="4" key="1">
    <citation type="submission" date="2022-07" db="EMBL/GenBank/DDBJ databases">
        <title>Phylogenomic reconstructions and comparative analyses of Kickxellomycotina fungi.</title>
        <authorList>
            <person name="Reynolds N.K."/>
            <person name="Stajich J.E."/>
            <person name="Barry K."/>
            <person name="Grigoriev I.V."/>
            <person name="Crous P."/>
            <person name="Smith M.E."/>
        </authorList>
    </citation>
    <scope>NUCLEOTIDE SEQUENCE</scope>
    <source>
        <strain evidence="4">RSA 861</strain>
    </source>
</reference>
<comment type="caution">
    <text evidence="4">The sequence shown here is derived from an EMBL/GenBank/DDBJ whole genome shotgun (WGS) entry which is preliminary data.</text>
</comment>
<dbReference type="AlphaFoldDB" id="A0A9W8DPB0"/>
<dbReference type="EMBL" id="JANBPT010000794">
    <property type="protein sequence ID" value="KAJ1912864.1"/>
    <property type="molecule type" value="Genomic_DNA"/>
</dbReference>
<keyword evidence="1" id="KW-0812">Transmembrane</keyword>
<accession>A0A9W8DPB0</accession>
<dbReference type="PANTHER" id="PTHR12289:SF41">
    <property type="entry name" value="FAILED AXON CONNECTIONS-RELATED"/>
    <property type="match status" value="1"/>
</dbReference>
<dbReference type="OrthoDB" id="5809458at2759"/>
<dbReference type="Pfam" id="PF17172">
    <property type="entry name" value="GST_N_4"/>
    <property type="match status" value="1"/>
</dbReference>
<dbReference type="GO" id="GO:0005737">
    <property type="term" value="C:cytoplasm"/>
    <property type="evidence" value="ECO:0007669"/>
    <property type="project" value="TreeGrafter"/>
</dbReference>
<proteinExistence type="predicted"/>
<protein>
    <recommendedName>
        <fullName evidence="6">Metaxin glutathione S-transferase domain-containing protein</fullName>
    </recommendedName>
</protein>
<evidence type="ECO:0000259" key="3">
    <source>
        <dbReference type="Pfam" id="PF17172"/>
    </source>
</evidence>
<evidence type="ECO:0000313" key="4">
    <source>
        <dbReference type="EMBL" id="KAJ1912864.1"/>
    </source>
</evidence>
<evidence type="ECO:0000256" key="1">
    <source>
        <dbReference type="SAM" id="Phobius"/>
    </source>
</evidence>
<evidence type="ECO:0000259" key="2">
    <source>
        <dbReference type="Pfam" id="PF17171"/>
    </source>
</evidence>
<dbReference type="InterPro" id="IPR012336">
    <property type="entry name" value="Thioredoxin-like_fold"/>
</dbReference>